<evidence type="ECO:0000256" key="2">
    <source>
        <dbReference type="ARBA" id="ARBA00023125"/>
    </source>
</evidence>
<dbReference type="PROSITE" id="PS50110">
    <property type="entry name" value="RESPONSE_REGULATORY"/>
    <property type="match status" value="1"/>
</dbReference>
<reference evidence="6 7" key="1">
    <citation type="journal article" date="2012" name="J. Bacteriol.">
        <title>Draft Genome Sequence of Mesorhizobium alhagi CCNWXJ12-2T, a Novel Salt-Resistant Species Isolated from the Desert of Northwestern China.</title>
        <authorList>
            <person name="Zhou M."/>
            <person name="Chen W."/>
            <person name="Chen H."/>
            <person name="Wei G."/>
        </authorList>
    </citation>
    <scope>NUCLEOTIDE SEQUENCE [LARGE SCALE GENOMIC DNA]</scope>
    <source>
        <strain evidence="6 7">CCNWXJ12-2</strain>
    </source>
</reference>
<evidence type="ECO:0000256" key="3">
    <source>
        <dbReference type="PROSITE-ProRule" id="PRU00169"/>
    </source>
</evidence>
<evidence type="ECO:0000313" key="6">
    <source>
        <dbReference type="EMBL" id="EHK55698.1"/>
    </source>
</evidence>
<dbReference type="InterPro" id="IPR000792">
    <property type="entry name" value="Tscrpt_reg_LuxR_C"/>
</dbReference>
<dbReference type="SMART" id="SM00421">
    <property type="entry name" value="HTH_LUXR"/>
    <property type="match status" value="1"/>
</dbReference>
<dbReference type="PRINTS" id="PR00038">
    <property type="entry name" value="HTHLUXR"/>
</dbReference>
<proteinExistence type="predicted"/>
<dbReference type="Gene3D" id="3.40.50.2300">
    <property type="match status" value="1"/>
</dbReference>
<feature type="domain" description="Response regulatory" evidence="5">
    <location>
        <begin position="9"/>
        <end position="125"/>
    </location>
</feature>
<gene>
    <name evidence="6" type="ORF">MAXJ12_18518</name>
</gene>
<dbReference type="PATRIC" id="fig|1107882.3.peg.3623"/>
<dbReference type="GO" id="GO:0000160">
    <property type="term" value="P:phosphorelay signal transduction system"/>
    <property type="evidence" value="ECO:0007669"/>
    <property type="project" value="InterPro"/>
</dbReference>
<dbReference type="InterPro" id="IPR058245">
    <property type="entry name" value="NreC/VraR/RcsB-like_REC"/>
</dbReference>
<dbReference type="CDD" id="cd17535">
    <property type="entry name" value="REC_NarL-like"/>
    <property type="match status" value="1"/>
</dbReference>
<keyword evidence="1 3" id="KW-0597">Phosphoprotein</keyword>
<dbReference type="SUPFAM" id="SSF46894">
    <property type="entry name" value="C-terminal effector domain of the bipartite response regulators"/>
    <property type="match status" value="1"/>
</dbReference>
<evidence type="ECO:0000259" key="4">
    <source>
        <dbReference type="PROSITE" id="PS50043"/>
    </source>
</evidence>
<dbReference type="EMBL" id="AHAM01000149">
    <property type="protein sequence ID" value="EHK55698.1"/>
    <property type="molecule type" value="Genomic_DNA"/>
</dbReference>
<organism evidence="6 7">
    <name type="scientific">Mesorhizobium alhagi CCNWXJ12-2</name>
    <dbReference type="NCBI Taxonomy" id="1107882"/>
    <lineage>
        <taxon>Bacteria</taxon>
        <taxon>Pseudomonadati</taxon>
        <taxon>Pseudomonadota</taxon>
        <taxon>Alphaproteobacteria</taxon>
        <taxon>Hyphomicrobiales</taxon>
        <taxon>Phyllobacteriaceae</taxon>
        <taxon>Allomesorhizobium</taxon>
    </lineage>
</organism>
<dbReference type="GO" id="GO:0006355">
    <property type="term" value="P:regulation of DNA-templated transcription"/>
    <property type="evidence" value="ECO:0007669"/>
    <property type="project" value="InterPro"/>
</dbReference>
<dbReference type="PROSITE" id="PS50043">
    <property type="entry name" value="HTH_LUXR_2"/>
    <property type="match status" value="1"/>
</dbReference>
<evidence type="ECO:0000259" key="5">
    <source>
        <dbReference type="PROSITE" id="PS50110"/>
    </source>
</evidence>
<evidence type="ECO:0000256" key="1">
    <source>
        <dbReference type="ARBA" id="ARBA00022553"/>
    </source>
</evidence>
<accession>H0HU62</accession>
<sequence>MSLCPTPTTILVADDHPLILRGLSDLIRGDPNLEVLATCTDGLTAFEQIRKYRPAIAVVDQNMPEMSGLDILMETKAAGLPTRVVLLTADIGDADIVSAVFGGVDGLVMKNAAPDTLVDCLREVASGRRWLPSYTVAVAIDRETERRNRACDLFRLLTHREREIVALASRGLSNKEIARSLGIAEGTAKIHLNSIYSKLNVASRASLLAAVGEYLDLLILKS</sequence>
<dbReference type="Pfam" id="PF00072">
    <property type="entry name" value="Response_reg"/>
    <property type="match status" value="1"/>
</dbReference>
<name>H0HU62_9HYPH</name>
<feature type="modified residue" description="4-aspartylphosphate" evidence="3">
    <location>
        <position position="60"/>
    </location>
</feature>
<dbReference type="AlphaFoldDB" id="H0HU62"/>
<dbReference type="CDD" id="cd06170">
    <property type="entry name" value="LuxR_C_like"/>
    <property type="match status" value="1"/>
</dbReference>
<protein>
    <submittedName>
        <fullName evidence="6">LuxR family two component transcriptional regulator</fullName>
    </submittedName>
</protein>
<evidence type="ECO:0000313" key="7">
    <source>
        <dbReference type="Proteomes" id="UP000003250"/>
    </source>
</evidence>
<dbReference type="PANTHER" id="PTHR43214">
    <property type="entry name" value="TWO-COMPONENT RESPONSE REGULATOR"/>
    <property type="match status" value="1"/>
</dbReference>
<dbReference type="GO" id="GO:0003677">
    <property type="term" value="F:DNA binding"/>
    <property type="evidence" value="ECO:0007669"/>
    <property type="project" value="UniProtKB-KW"/>
</dbReference>
<dbReference type="SMART" id="SM00448">
    <property type="entry name" value="REC"/>
    <property type="match status" value="1"/>
</dbReference>
<dbReference type="SUPFAM" id="SSF52172">
    <property type="entry name" value="CheY-like"/>
    <property type="match status" value="1"/>
</dbReference>
<dbReference type="RefSeq" id="WP_008837322.1">
    <property type="nucleotide sequence ID" value="NZ_AHAM01000149.1"/>
</dbReference>
<dbReference type="OrthoDB" id="9782896at2"/>
<dbReference type="InterPro" id="IPR016032">
    <property type="entry name" value="Sig_transdc_resp-reg_C-effctor"/>
</dbReference>
<dbReference type="Proteomes" id="UP000003250">
    <property type="component" value="Unassembled WGS sequence"/>
</dbReference>
<dbReference type="Pfam" id="PF00196">
    <property type="entry name" value="GerE"/>
    <property type="match status" value="1"/>
</dbReference>
<dbReference type="InterPro" id="IPR039420">
    <property type="entry name" value="WalR-like"/>
</dbReference>
<keyword evidence="7" id="KW-1185">Reference proteome</keyword>
<keyword evidence="2" id="KW-0238">DNA-binding</keyword>
<feature type="domain" description="HTH luxR-type" evidence="4">
    <location>
        <begin position="150"/>
        <end position="215"/>
    </location>
</feature>
<dbReference type="InterPro" id="IPR011006">
    <property type="entry name" value="CheY-like_superfamily"/>
</dbReference>
<dbReference type="PANTHER" id="PTHR43214:SF43">
    <property type="entry name" value="TWO-COMPONENT RESPONSE REGULATOR"/>
    <property type="match status" value="1"/>
</dbReference>
<dbReference type="InterPro" id="IPR001789">
    <property type="entry name" value="Sig_transdc_resp-reg_receiver"/>
</dbReference>